<keyword evidence="2" id="KW-1185">Reference proteome</keyword>
<evidence type="ECO:0000313" key="1">
    <source>
        <dbReference type="EMBL" id="KAF1921507.1"/>
    </source>
</evidence>
<sequence>MSWKPTSSFVAVMKVSWMSRKMDIEMFHRTKISAAFVQDLVIATWQQAPSTWTEAARLIVDYTVTVLRTVEFRNFLHSHTKAHADTGRRIMPHMPGQMARRQKEAFLKQGC</sequence>
<proteinExistence type="predicted"/>
<evidence type="ECO:0000313" key="2">
    <source>
        <dbReference type="Proteomes" id="UP000800096"/>
    </source>
</evidence>
<reference evidence="1" key="1">
    <citation type="journal article" date="2020" name="Stud. Mycol.">
        <title>101 Dothideomycetes genomes: a test case for predicting lifestyles and emergence of pathogens.</title>
        <authorList>
            <person name="Haridas S."/>
            <person name="Albert R."/>
            <person name="Binder M."/>
            <person name="Bloem J."/>
            <person name="Labutti K."/>
            <person name="Salamov A."/>
            <person name="Andreopoulos B."/>
            <person name="Baker S."/>
            <person name="Barry K."/>
            <person name="Bills G."/>
            <person name="Bluhm B."/>
            <person name="Cannon C."/>
            <person name="Castanera R."/>
            <person name="Culley D."/>
            <person name="Daum C."/>
            <person name="Ezra D."/>
            <person name="Gonzalez J."/>
            <person name="Henrissat B."/>
            <person name="Kuo A."/>
            <person name="Liang C."/>
            <person name="Lipzen A."/>
            <person name="Lutzoni F."/>
            <person name="Magnuson J."/>
            <person name="Mondo S."/>
            <person name="Nolan M."/>
            <person name="Ohm R."/>
            <person name="Pangilinan J."/>
            <person name="Park H.-J."/>
            <person name="Ramirez L."/>
            <person name="Alfaro M."/>
            <person name="Sun H."/>
            <person name="Tritt A."/>
            <person name="Yoshinaga Y."/>
            <person name="Zwiers L.-H."/>
            <person name="Turgeon B."/>
            <person name="Goodwin S."/>
            <person name="Spatafora J."/>
            <person name="Crous P."/>
            <person name="Grigoriev I."/>
        </authorList>
    </citation>
    <scope>NUCLEOTIDE SEQUENCE</scope>
    <source>
        <strain evidence="1">HMLAC05119</strain>
    </source>
</reference>
<gene>
    <name evidence="1" type="ORF">BDU57DRAFT_510357</name>
</gene>
<accession>A0A6A5R6I6</accession>
<name>A0A6A5R6I6_AMPQU</name>
<dbReference type="AlphaFoldDB" id="A0A6A5R6I6"/>
<dbReference type="Proteomes" id="UP000800096">
    <property type="component" value="Unassembled WGS sequence"/>
</dbReference>
<dbReference type="OrthoDB" id="3680815at2759"/>
<organism evidence="1 2">
    <name type="scientific">Ampelomyces quisqualis</name>
    <name type="common">Powdery mildew agent</name>
    <dbReference type="NCBI Taxonomy" id="50730"/>
    <lineage>
        <taxon>Eukaryota</taxon>
        <taxon>Fungi</taxon>
        <taxon>Dikarya</taxon>
        <taxon>Ascomycota</taxon>
        <taxon>Pezizomycotina</taxon>
        <taxon>Dothideomycetes</taxon>
        <taxon>Pleosporomycetidae</taxon>
        <taxon>Pleosporales</taxon>
        <taxon>Pleosporineae</taxon>
        <taxon>Phaeosphaeriaceae</taxon>
        <taxon>Ampelomyces</taxon>
    </lineage>
</organism>
<dbReference type="EMBL" id="ML979132">
    <property type="protein sequence ID" value="KAF1921507.1"/>
    <property type="molecule type" value="Genomic_DNA"/>
</dbReference>
<protein>
    <submittedName>
        <fullName evidence="1">Uncharacterized protein</fullName>
    </submittedName>
</protein>